<dbReference type="SUPFAM" id="SSF54695">
    <property type="entry name" value="POZ domain"/>
    <property type="match status" value="1"/>
</dbReference>
<dbReference type="GO" id="GO:0006511">
    <property type="term" value="P:ubiquitin-dependent protein catabolic process"/>
    <property type="evidence" value="ECO:0007669"/>
    <property type="project" value="InterPro"/>
</dbReference>
<dbReference type="VEuPathDB" id="MicrosporidiaDB:CWI39_0707p0020"/>
<dbReference type="InterPro" id="IPR016073">
    <property type="entry name" value="Skp1_comp_POZ"/>
</dbReference>
<dbReference type="GO" id="GO:0005634">
    <property type="term" value="C:nucleus"/>
    <property type="evidence" value="ECO:0007669"/>
    <property type="project" value="UniProtKB-SubCell"/>
</dbReference>
<evidence type="ECO:0000313" key="8">
    <source>
        <dbReference type="Proteomes" id="UP000291404"/>
    </source>
</evidence>
<organism evidence="7 8">
    <name type="scientific">Hamiltosporidium magnivora</name>
    <dbReference type="NCBI Taxonomy" id="148818"/>
    <lineage>
        <taxon>Eukaryota</taxon>
        <taxon>Fungi</taxon>
        <taxon>Fungi incertae sedis</taxon>
        <taxon>Microsporidia</taxon>
        <taxon>Dubosqiidae</taxon>
        <taxon>Hamiltosporidium</taxon>
    </lineage>
</organism>
<evidence type="ECO:0000256" key="2">
    <source>
        <dbReference type="ARBA" id="ARBA00009993"/>
    </source>
</evidence>
<keyword evidence="4" id="KW-0539">Nucleus</keyword>
<evidence type="ECO:0000256" key="1">
    <source>
        <dbReference type="ARBA" id="ARBA00004123"/>
    </source>
</evidence>
<evidence type="ECO:0000313" key="6">
    <source>
        <dbReference type="EMBL" id="TBU05198.1"/>
    </source>
</evidence>
<dbReference type="EMBL" id="PIXR01000707">
    <property type="protein sequence ID" value="TBU05198.1"/>
    <property type="molecule type" value="Genomic_DNA"/>
</dbReference>
<evidence type="ECO:0000256" key="4">
    <source>
        <dbReference type="ARBA" id="ARBA00023242"/>
    </source>
</evidence>
<accession>A0A4Q9LL22</accession>
<protein>
    <recommendedName>
        <fullName evidence="3">Elongin-C</fullName>
    </recommendedName>
</protein>
<dbReference type="SMART" id="SM00512">
    <property type="entry name" value="Skp1"/>
    <property type="match status" value="1"/>
</dbReference>
<comment type="caution">
    <text evidence="7">The sequence shown here is derived from an EMBL/GenBank/DDBJ whole genome shotgun (WGS) entry which is preliminary data.</text>
</comment>
<dbReference type="AlphaFoldDB" id="A0A4Q9LL22"/>
<dbReference type="InterPro" id="IPR001232">
    <property type="entry name" value="SKP1-like"/>
</dbReference>
<dbReference type="FunFam" id="3.30.710.10:FF:000035">
    <property type="entry name" value="Elongin C transcription elongation factor"/>
    <property type="match status" value="1"/>
</dbReference>
<evidence type="ECO:0000256" key="3">
    <source>
        <dbReference type="ARBA" id="ARBA00021347"/>
    </source>
</evidence>
<dbReference type="InterPro" id="IPR039948">
    <property type="entry name" value="ELC1"/>
</dbReference>
<reference evidence="8 9" key="1">
    <citation type="submission" date="2017-12" db="EMBL/GenBank/DDBJ databases">
        <authorList>
            <person name="Pombert J.-F."/>
            <person name="Haag K.L."/>
            <person name="Ebert D."/>
        </authorList>
    </citation>
    <scope>NUCLEOTIDE SEQUENCE [LARGE SCALE GENOMIC DNA]</scope>
    <source>
        <strain evidence="7">BE-OM-2</strain>
        <strain evidence="6">IL-BN-2</strain>
    </source>
</reference>
<comment type="similarity">
    <text evidence="2">Belongs to the SKP1 family.</text>
</comment>
<dbReference type="Gene3D" id="3.30.710.10">
    <property type="entry name" value="Potassium Channel Kv1.1, Chain A"/>
    <property type="match status" value="1"/>
</dbReference>
<evidence type="ECO:0000313" key="9">
    <source>
        <dbReference type="Proteomes" id="UP000293045"/>
    </source>
</evidence>
<dbReference type="InterPro" id="IPR011333">
    <property type="entry name" value="SKP1/BTB/POZ_sf"/>
</dbReference>
<dbReference type="VEuPathDB" id="MicrosporidiaDB:CWI36_0083p0050"/>
<dbReference type="STRING" id="148818.A0A4Q9LL22"/>
<sequence length="97" mass="11355">MTKDVKLISYDGIEYIVPEEIATQSSTLKSFLDEENPFIESHEKTVVLPIKSNILKRVIDYLKYKYEYKDTEGTIPDFEIKDDETLELLDVSSYLRI</sequence>
<dbReference type="EMBL" id="PITI01000083">
    <property type="protein sequence ID" value="TBU08924.1"/>
    <property type="molecule type" value="Genomic_DNA"/>
</dbReference>
<dbReference type="Pfam" id="PF03931">
    <property type="entry name" value="Skp1_POZ"/>
    <property type="match status" value="1"/>
</dbReference>
<comment type="subcellular location">
    <subcellularLocation>
        <location evidence="1">Nucleus</location>
    </subcellularLocation>
</comment>
<evidence type="ECO:0000313" key="7">
    <source>
        <dbReference type="EMBL" id="TBU08924.1"/>
    </source>
</evidence>
<keyword evidence="8" id="KW-1185">Reference proteome</keyword>
<dbReference type="Proteomes" id="UP000291404">
    <property type="component" value="Unassembled WGS sequence"/>
</dbReference>
<gene>
    <name evidence="7" type="ORF">CWI36_0083p0050</name>
    <name evidence="6" type="ORF">CWI39_0707p0020</name>
</gene>
<dbReference type="PANTHER" id="PTHR20648">
    <property type="entry name" value="ELONGIN-C"/>
    <property type="match status" value="1"/>
</dbReference>
<name>A0A4Q9LL22_9MICR</name>
<evidence type="ECO:0000259" key="5">
    <source>
        <dbReference type="Pfam" id="PF03931"/>
    </source>
</evidence>
<proteinExistence type="inferred from homology"/>
<dbReference type="Proteomes" id="UP000293045">
    <property type="component" value="Unassembled WGS sequence"/>
</dbReference>
<feature type="domain" description="SKP1 component POZ" evidence="5">
    <location>
        <begin position="5"/>
        <end position="65"/>
    </location>
</feature>